<dbReference type="InterPro" id="IPR000835">
    <property type="entry name" value="HTH_MarR-typ"/>
</dbReference>
<reference evidence="5 6" key="1">
    <citation type="journal article" date="2019" name="Int. J. Syst. Evol. Microbiol.">
        <title>The Global Catalogue of Microorganisms (GCM) 10K type strain sequencing project: providing services to taxonomists for standard genome sequencing and annotation.</title>
        <authorList>
            <consortium name="The Broad Institute Genomics Platform"/>
            <consortium name="The Broad Institute Genome Sequencing Center for Infectious Disease"/>
            <person name="Wu L."/>
            <person name="Ma J."/>
        </authorList>
    </citation>
    <scope>NUCLEOTIDE SEQUENCE [LARGE SCALE GENOMIC DNA]</scope>
    <source>
        <strain evidence="5 6">JCM 15749</strain>
    </source>
</reference>
<keyword evidence="3" id="KW-0804">Transcription</keyword>
<dbReference type="Proteomes" id="UP001501480">
    <property type="component" value="Unassembled WGS sequence"/>
</dbReference>
<dbReference type="EMBL" id="BAAAPY010000005">
    <property type="protein sequence ID" value="GAA2077956.1"/>
    <property type="molecule type" value="Genomic_DNA"/>
</dbReference>
<evidence type="ECO:0000313" key="5">
    <source>
        <dbReference type="EMBL" id="GAA2077956.1"/>
    </source>
</evidence>
<dbReference type="PROSITE" id="PS50995">
    <property type="entry name" value="HTH_MARR_2"/>
    <property type="match status" value="1"/>
</dbReference>
<evidence type="ECO:0000313" key="6">
    <source>
        <dbReference type="Proteomes" id="UP001501480"/>
    </source>
</evidence>
<protein>
    <submittedName>
        <fullName evidence="5">MarR family transcriptional regulator</fullName>
    </submittedName>
</protein>
<dbReference type="InterPro" id="IPR023187">
    <property type="entry name" value="Tscrpt_reg_MarR-type_CS"/>
</dbReference>
<dbReference type="PANTHER" id="PTHR39515">
    <property type="entry name" value="CONSERVED PROTEIN"/>
    <property type="match status" value="1"/>
</dbReference>
<keyword evidence="2" id="KW-0238">DNA-binding</keyword>
<evidence type="ECO:0000259" key="4">
    <source>
        <dbReference type="PROSITE" id="PS50995"/>
    </source>
</evidence>
<dbReference type="Gene3D" id="1.10.10.10">
    <property type="entry name" value="Winged helix-like DNA-binding domain superfamily/Winged helix DNA-binding domain"/>
    <property type="match status" value="1"/>
</dbReference>
<organism evidence="5 6">
    <name type="scientific">Aeromicrobium halocynthiae</name>
    <dbReference type="NCBI Taxonomy" id="560557"/>
    <lineage>
        <taxon>Bacteria</taxon>
        <taxon>Bacillati</taxon>
        <taxon>Actinomycetota</taxon>
        <taxon>Actinomycetes</taxon>
        <taxon>Propionibacteriales</taxon>
        <taxon>Nocardioidaceae</taxon>
        <taxon>Aeromicrobium</taxon>
    </lineage>
</organism>
<evidence type="ECO:0000256" key="1">
    <source>
        <dbReference type="ARBA" id="ARBA00023015"/>
    </source>
</evidence>
<proteinExistence type="predicted"/>
<dbReference type="PANTHER" id="PTHR39515:SF2">
    <property type="entry name" value="HTH-TYPE TRANSCRIPTIONAL REGULATOR RV0880"/>
    <property type="match status" value="1"/>
</dbReference>
<accession>A0ABN2VYT7</accession>
<dbReference type="InterPro" id="IPR052526">
    <property type="entry name" value="HTH-type_Bedaq_tolerance"/>
</dbReference>
<feature type="domain" description="HTH marR-type" evidence="4">
    <location>
        <begin position="11"/>
        <end position="138"/>
    </location>
</feature>
<sequence length="142" mass="15852">MNYANDMPTDSQRLALAVARLNRRLRQERHSDLTPTQLSVLGTLATLGPTSPSAVASRERVSAPSVTRTINCLAEEGYVIREPHPDDGRQVVVTVSDRGRNVLGEERQRRDAWLHQRLKQLGARERGLLREAASLMEDLAES</sequence>
<dbReference type="InterPro" id="IPR036390">
    <property type="entry name" value="WH_DNA-bd_sf"/>
</dbReference>
<dbReference type="PROSITE" id="PS01117">
    <property type="entry name" value="HTH_MARR_1"/>
    <property type="match status" value="1"/>
</dbReference>
<dbReference type="Pfam" id="PF01047">
    <property type="entry name" value="MarR"/>
    <property type="match status" value="1"/>
</dbReference>
<dbReference type="SMART" id="SM00347">
    <property type="entry name" value="HTH_MARR"/>
    <property type="match status" value="1"/>
</dbReference>
<dbReference type="SUPFAM" id="SSF46785">
    <property type="entry name" value="Winged helix' DNA-binding domain"/>
    <property type="match status" value="1"/>
</dbReference>
<keyword evidence="6" id="KW-1185">Reference proteome</keyword>
<dbReference type="InterPro" id="IPR036388">
    <property type="entry name" value="WH-like_DNA-bd_sf"/>
</dbReference>
<gene>
    <name evidence="5" type="ORF">GCM10009821_17080</name>
</gene>
<comment type="caution">
    <text evidence="5">The sequence shown here is derived from an EMBL/GenBank/DDBJ whole genome shotgun (WGS) entry which is preliminary data.</text>
</comment>
<evidence type="ECO:0000256" key="2">
    <source>
        <dbReference type="ARBA" id="ARBA00023125"/>
    </source>
</evidence>
<keyword evidence="1" id="KW-0805">Transcription regulation</keyword>
<evidence type="ECO:0000256" key="3">
    <source>
        <dbReference type="ARBA" id="ARBA00023163"/>
    </source>
</evidence>
<name>A0ABN2VYT7_9ACTN</name>